<feature type="transmembrane region" description="Helical" evidence="1">
    <location>
        <begin position="341"/>
        <end position="365"/>
    </location>
</feature>
<keyword evidence="1" id="KW-0812">Transmembrane</keyword>
<evidence type="ECO:0000313" key="2">
    <source>
        <dbReference type="EMBL" id="TFK16979.1"/>
    </source>
</evidence>
<dbReference type="AlphaFoldDB" id="A0A5C3KAA2"/>
<evidence type="ECO:0000256" key="1">
    <source>
        <dbReference type="SAM" id="Phobius"/>
    </source>
</evidence>
<protein>
    <submittedName>
        <fullName evidence="2">Uncharacterized protein</fullName>
    </submittedName>
</protein>
<evidence type="ECO:0000313" key="3">
    <source>
        <dbReference type="Proteomes" id="UP000307440"/>
    </source>
</evidence>
<dbReference type="Gene3D" id="2.60.120.260">
    <property type="entry name" value="Galactose-binding domain-like"/>
    <property type="match status" value="1"/>
</dbReference>
<keyword evidence="3" id="KW-1185">Reference proteome</keyword>
<feature type="non-terminal residue" evidence="2">
    <location>
        <position position="628"/>
    </location>
</feature>
<organism evidence="2 3">
    <name type="scientific">Coprinopsis marcescibilis</name>
    <name type="common">Agaric fungus</name>
    <name type="synonym">Psathyrella marcescibilis</name>
    <dbReference type="NCBI Taxonomy" id="230819"/>
    <lineage>
        <taxon>Eukaryota</taxon>
        <taxon>Fungi</taxon>
        <taxon>Dikarya</taxon>
        <taxon>Basidiomycota</taxon>
        <taxon>Agaricomycotina</taxon>
        <taxon>Agaricomycetes</taxon>
        <taxon>Agaricomycetidae</taxon>
        <taxon>Agaricales</taxon>
        <taxon>Agaricineae</taxon>
        <taxon>Psathyrellaceae</taxon>
        <taxon>Coprinopsis</taxon>
    </lineage>
</organism>
<dbReference type="STRING" id="230819.A0A5C3KAA2"/>
<accession>A0A5C3KAA2</accession>
<feature type="transmembrane region" description="Helical" evidence="1">
    <location>
        <begin position="546"/>
        <end position="568"/>
    </location>
</feature>
<dbReference type="Proteomes" id="UP000307440">
    <property type="component" value="Unassembled WGS sequence"/>
</dbReference>
<reference evidence="2 3" key="1">
    <citation type="journal article" date="2019" name="Nat. Ecol. Evol.">
        <title>Megaphylogeny resolves global patterns of mushroom evolution.</title>
        <authorList>
            <person name="Varga T."/>
            <person name="Krizsan K."/>
            <person name="Foldi C."/>
            <person name="Dima B."/>
            <person name="Sanchez-Garcia M."/>
            <person name="Sanchez-Ramirez S."/>
            <person name="Szollosi G.J."/>
            <person name="Szarkandi J.G."/>
            <person name="Papp V."/>
            <person name="Albert L."/>
            <person name="Andreopoulos W."/>
            <person name="Angelini C."/>
            <person name="Antonin V."/>
            <person name="Barry K.W."/>
            <person name="Bougher N.L."/>
            <person name="Buchanan P."/>
            <person name="Buyck B."/>
            <person name="Bense V."/>
            <person name="Catcheside P."/>
            <person name="Chovatia M."/>
            <person name="Cooper J."/>
            <person name="Damon W."/>
            <person name="Desjardin D."/>
            <person name="Finy P."/>
            <person name="Geml J."/>
            <person name="Haridas S."/>
            <person name="Hughes K."/>
            <person name="Justo A."/>
            <person name="Karasinski D."/>
            <person name="Kautmanova I."/>
            <person name="Kiss B."/>
            <person name="Kocsube S."/>
            <person name="Kotiranta H."/>
            <person name="LaButti K.M."/>
            <person name="Lechner B.E."/>
            <person name="Liimatainen K."/>
            <person name="Lipzen A."/>
            <person name="Lukacs Z."/>
            <person name="Mihaltcheva S."/>
            <person name="Morgado L.N."/>
            <person name="Niskanen T."/>
            <person name="Noordeloos M.E."/>
            <person name="Ohm R.A."/>
            <person name="Ortiz-Santana B."/>
            <person name="Ovrebo C."/>
            <person name="Racz N."/>
            <person name="Riley R."/>
            <person name="Savchenko A."/>
            <person name="Shiryaev A."/>
            <person name="Soop K."/>
            <person name="Spirin V."/>
            <person name="Szebenyi C."/>
            <person name="Tomsovsky M."/>
            <person name="Tulloss R.E."/>
            <person name="Uehling J."/>
            <person name="Grigoriev I.V."/>
            <person name="Vagvolgyi C."/>
            <person name="Papp T."/>
            <person name="Martin F.M."/>
            <person name="Miettinen O."/>
            <person name="Hibbett D.S."/>
            <person name="Nagy L.G."/>
        </authorList>
    </citation>
    <scope>NUCLEOTIDE SEQUENCE [LARGE SCALE GENOMIC DNA]</scope>
    <source>
        <strain evidence="2 3">CBS 121175</strain>
    </source>
</reference>
<keyword evidence="1" id="KW-0472">Membrane</keyword>
<dbReference type="EMBL" id="ML210592">
    <property type="protein sequence ID" value="TFK16979.1"/>
    <property type="molecule type" value="Genomic_DNA"/>
</dbReference>
<sequence length="628" mass="69599">MSSATSPSDAIFLLYDNTSPSFVYSGFAQADIDQSYLPREFDTIPLYNDTLFVRSATEDGGGQIEFQFEGDAVRLYGEYRGTGITWNIDQGQPHNLTTDSGPLDEFSTTWGQILTLTSFENDRDKVLYLDFGPEADMVLDFAVVAGGYSQEYSETTSVIVDDDTPSEIFYFGDWDKRVVGRESLTQQVYLPFQNATHRTSTVGSGFVFRFLGTSISVYGCRKIDRPGSHDITFTLDGELQAPRNFTITGEDTIFNEGQTFTEFPHLLIAEFKALEPKEHTLMANLTSINGLGGGFIFDYLVYTPAFRDRAARPQFNISELNPNLRTVEATANTSKSDQVPIIIAGTIAGVLFLLLIVSVTFALFWRREARRYHQVLPGPDKNISSATAAPLQLTASASEVHPYELPFGLTIQAQPHQKAFGNGSSPIVPPERWLPAPHSALIMKTTDVIIISYRSNIETSTIARRIICVISINPSEQNNIPHEESRESTAAMVYLDQDLLILHRNDDNKFGALNKHYTLKDVQYGLHGERHIVGCLLYRGNCRNKIIATSLLTLGSIPVVTFIALLVIMDCKGDVAPSFSSLVEGLKLTLAVSDIVFEAFAAACAAFQARKAFQEPQSRENKFNQVSI</sequence>
<feature type="transmembrane region" description="Helical" evidence="1">
    <location>
        <begin position="588"/>
        <end position="609"/>
    </location>
</feature>
<keyword evidence="1" id="KW-1133">Transmembrane helix</keyword>
<proteinExistence type="predicted"/>
<name>A0A5C3KAA2_COPMA</name>
<dbReference type="OrthoDB" id="2947216at2759"/>
<gene>
    <name evidence="2" type="ORF">FA15DRAFT_698607</name>
</gene>